<keyword evidence="4" id="KW-1185">Reference proteome</keyword>
<organism evidence="3 4">
    <name type="scientific">Bifidobacterium amazonense</name>
    <dbReference type="NCBI Taxonomy" id="2809027"/>
    <lineage>
        <taxon>Bacteria</taxon>
        <taxon>Bacillati</taxon>
        <taxon>Actinomycetota</taxon>
        <taxon>Actinomycetes</taxon>
        <taxon>Bifidobacteriales</taxon>
        <taxon>Bifidobacteriaceae</taxon>
        <taxon>Bifidobacterium</taxon>
    </lineage>
</organism>
<feature type="transmembrane region" description="Helical" evidence="2">
    <location>
        <begin position="79"/>
        <end position="97"/>
    </location>
</feature>
<evidence type="ECO:0000256" key="1">
    <source>
        <dbReference type="SAM" id="MobiDB-lite"/>
    </source>
</evidence>
<dbReference type="RefSeq" id="WP_241513424.1">
    <property type="nucleotide sequence ID" value="NZ_JAFEJT020000015.1"/>
</dbReference>
<keyword evidence="2" id="KW-0472">Membrane</keyword>
<evidence type="ECO:0000256" key="2">
    <source>
        <dbReference type="SAM" id="Phobius"/>
    </source>
</evidence>
<reference evidence="3 4" key="2">
    <citation type="journal article" date="2021" name="Syst. Appl. Microbiol.">
        <title>Phylogenetic classification of ten novel species belonging to the genus Bifidobacterium comprising B. phasiani sp. nov., B. pongonis sp. nov., B. saguinibicoloris sp. nov., B. colobi sp. nov., B. simiiventris sp. nov., B. santillanense sp. nov., B. miconis sp. nov., B. amazonense sp. nov., B. pluvialisilvae sp. nov., and B. miconisargentati sp. nov.</title>
        <authorList>
            <person name="Lugli G.A."/>
            <person name="Calvete-Torre I."/>
            <person name="Alessandri G."/>
            <person name="Milani C."/>
            <person name="Turroni F."/>
            <person name="Laiolo P."/>
            <person name="Ossiprandi M.C."/>
            <person name="Margolles A."/>
            <person name="Ruiz L."/>
            <person name="Ventura M."/>
        </authorList>
    </citation>
    <scope>NUCLEOTIDE SEQUENCE [LARGE SCALE GENOMIC DNA]</scope>
    <source>
        <strain evidence="3 4">MA1</strain>
    </source>
</reference>
<dbReference type="EMBL" id="JAFEJT020000015">
    <property type="protein sequence ID" value="MCH9275663.1"/>
    <property type="molecule type" value="Genomic_DNA"/>
</dbReference>
<keyword evidence="2" id="KW-1133">Transmembrane helix</keyword>
<feature type="compositionally biased region" description="Basic and acidic residues" evidence="1">
    <location>
        <begin position="1"/>
        <end position="20"/>
    </location>
</feature>
<sequence length="184" mass="20458">MADTKANDADDEPAEAKPDQPENEAEVIASLESVLAEVNRQRDYRRKQVDTSVQLSRQLIGFASLTSPFAALSSVHVQWLKYVALFLLALAVAVGLIDICDPKRGEEELPLDRLRNDACSKSRKSVLLYQIDNLTANEAKARAAEDKRIRWVKRGYMLLGFAVLCTALSIIDYAAIAAWIQQLP</sequence>
<accession>A0ABS9VU93</accession>
<dbReference type="Proteomes" id="UP000710815">
    <property type="component" value="Unassembled WGS sequence"/>
</dbReference>
<gene>
    <name evidence="3" type="ORF">JS533_005165</name>
</gene>
<evidence type="ECO:0000313" key="4">
    <source>
        <dbReference type="Proteomes" id="UP000710815"/>
    </source>
</evidence>
<protein>
    <recommendedName>
        <fullName evidence="5">Transmembrane protein</fullName>
    </recommendedName>
</protein>
<feature type="transmembrane region" description="Helical" evidence="2">
    <location>
        <begin position="156"/>
        <end position="180"/>
    </location>
</feature>
<reference evidence="3 4" key="1">
    <citation type="journal article" date="2021" name="Environ. Microbiol.">
        <title>Genetic insights into the dark matter of the mammalian gut microbiota through targeted genome reconstruction.</title>
        <authorList>
            <person name="Lugli G.A."/>
            <person name="Alessandri G."/>
            <person name="Milani C."/>
            <person name="Viappiani A."/>
            <person name="Fontana F."/>
            <person name="Tarracchini C."/>
            <person name="Mancabelli L."/>
            <person name="Argentini C."/>
            <person name="Ruiz L."/>
            <person name="Margolles A."/>
            <person name="van Sinderen D."/>
            <person name="Turroni F."/>
            <person name="Ventura M."/>
        </authorList>
    </citation>
    <scope>NUCLEOTIDE SEQUENCE [LARGE SCALE GENOMIC DNA]</scope>
    <source>
        <strain evidence="3 4">MA1</strain>
    </source>
</reference>
<comment type="caution">
    <text evidence="3">The sequence shown here is derived from an EMBL/GenBank/DDBJ whole genome shotgun (WGS) entry which is preliminary data.</text>
</comment>
<proteinExistence type="predicted"/>
<evidence type="ECO:0008006" key="5">
    <source>
        <dbReference type="Google" id="ProtNLM"/>
    </source>
</evidence>
<keyword evidence="2" id="KW-0812">Transmembrane</keyword>
<evidence type="ECO:0000313" key="3">
    <source>
        <dbReference type="EMBL" id="MCH9275663.1"/>
    </source>
</evidence>
<feature type="region of interest" description="Disordered" evidence="1">
    <location>
        <begin position="1"/>
        <end position="23"/>
    </location>
</feature>
<name>A0ABS9VU93_9BIFI</name>